<evidence type="ECO:0000259" key="2">
    <source>
        <dbReference type="PROSITE" id="PS50994"/>
    </source>
</evidence>
<sequence>MECQQLALCQNIELRRGDRLKVTGVDFAGPFLYKVSKQEQGKCYVIIFTCASSRAVHLEVARTQTADEFKSKLNAFISRRTRPCIIISDNAKTFKATADCIKTVRRSEKLQNYLARENIRWQFNFAKSPWWGGIYERLIKEIKKTLHKTLGSLMESHRLNKVMGTIPHVGEIVLIIGDAKNRGEWRKGKVVRLIKGKDDVVREVTLLHKGHTIDRPLQLVCPLEIRAVEDVDKSQRGRRDGADVGEWRPGRAAAQRATQRIAEQLQEEEN</sequence>
<dbReference type="GO" id="GO:0015074">
    <property type="term" value="P:DNA integration"/>
    <property type="evidence" value="ECO:0007669"/>
    <property type="project" value="InterPro"/>
</dbReference>
<name>A0A2B4RIU7_STYPI</name>
<dbReference type="AlphaFoldDB" id="A0A2B4RIU7"/>
<dbReference type="SUPFAM" id="SSF53098">
    <property type="entry name" value="Ribonuclease H-like"/>
    <property type="match status" value="1"/>
</dbReference>
<protein>
    <recommendedName>
        <fullName evidence="2">Integrase catalytic domain-containing protein</fullName>
    </recommendedName>
</protein>
<feature type="compositionally biased region" description="Basic and acidic residues" evidence="1">
    <location>
        <begin position="234"/>
        <end position="249"/>
    </location>
</feature>
<dbReference type="Proteomes" id="UP000225706">
    <property type="component" value="Unassembled WGS sequence"/>
</dbReference>
<feature type="domain" description="Integrase catalytic" evidence="2">
    <location>
        <begin position="12"/>
        <end position="146"/>
    </location>
</feature>
<accession>A0A2B4RIU7</accession>
<feature type="region of interest" description="Disordered" evidence="1">
    <location>
        <begin position="234"/>
        <end position="270"/>
    </location>
</feature>
<keyword evidence="4" id="KW-1185">Reference proteome</keyword>
<dbReference type="PROSITE" id="PS50994">
    <property type="entry name" value="INTEGRASE"/>
    <property type="match status" value="1"/>
</dbReference>
<dbReference type="STRING" id="50429.A0A2B4RIU7"/>
<dbReference type="PANTHER" id="PTHR47331">
    <property type="entry name" value="PHD-TYPE DOMAIN-CONTAINING PROTEIN"/>
    <property type="match status" value="1"/>
</dbReference>
<organism evidence="3 4">
    <name type="scientific">Stylophora pistillata</name>
    <name type="common">Smooth cauliflower coral</name>
    <dbReference type="NCBI Taxonomy" id="50429"/>
    <lineage>
        <taxon>Eukaryota</taxon>
        <taxon>Metazoa</taxon>
        <taxon>Cnidaria</taxon>
        <taxon>Anthozoa</taxon>
        <taxon>Hexacorallia</taxon>
        <taxon>Scleractinia</taxon>
        <taxon>Astrocoeniina</taxon>
        <taxon>Pocilloporidae</taxon>
        <taxon>Stylophora</taxon>
    </lineage>
</organism>
<dbReference type="Pfam" id="PF18701">
    <property type="entry name" value="DUF5641"/>
    <property type="match status" value="1"/>
</dbReference>
<gene>
    <name evidence="3" type="ORF">AWC38_SpisGene19335</name>
</gene>
<dbReference type="InterPro" id="IPR001584">
    <property type="entry name" value="Integrase_cat-core"/>
</dbReference>
<dbReference type="EMBL" id="LSMT01000550">
    <property type="protein sequence ID" value="PFX16400.1"/>
    <property type="molecule type" value="Genomic_DNA"/>
</dbReference>
<feature type="compositionally biased region" description="Low complexity" evidence="1">
    <location>
        <begin position="251"/>
        <end position="264"/>
    </location>
</feature>
<dbReference type="InterPro" id="IPR012337">
    <property type="entry name" value="RNaseH-like_sf"/>
</dbReference>
<evidence type="ECO:0000313" key="4">
    <source>
        <dbReference type="Proteomes" id="UP000225706"/>
    </source>
</evidence>
<reference evidence="4" key="1">
    <citation type="journal article" date="2017" name="bioRxiv">
        <title>Comparative analysis of the genomes of Stylophora pistillata and Acropora digitifera provides evidence for extensive differences between species of corals.</title>
        <authorList>
            <person name="Voolstra C.R."/>
            <person name="Li Y."/>
            <person name="Liew Y.J."/>
            <person name="Baumgarten S."/>
            <person name="Zoccola D."/>
            <person name="Flot J.-F."/>
            <person name="Tambutte S."/>
            <person name="Allemand D."/>
            <person name="Aranda M."/>
        </authorList>
    </citation>
    <scope>NUCLEOTIDE SEQUENCE [LARGE SCALE GENOMIC DNA]</scope>
</reference>
<dbReference type="GO" id="GO:0003676">
    <property type="term" value="F:nucleic acid binding"/>
    <property type="evidence" value="ECO:0007669"/>
    <property type="project" value="InterPro"/>
</dbReference>
<comment type="caution">
    <text evidence="3">The sequence shown here is derived from an EMBL/GenBank/DDBJ whole genome shotgun (WGS) entry which is preliminary data.</text>
</comment>
<evidence type="ECO:0000313" key="3">
    <source>
        <dbReference type="EMBL" id="PFX16400.1"/>
    </source>
</evidence>
<dbReference type="InterPro" id="IPR040676">
    <property type="entry name" value="DUF5641"/>
</dbReference>
<evidence type="ECO:0000256" key="1">
    <source>
        <dbReference type="SAM" id="MobiDB-lite"/>
    </source>
</evidence>
<dbReference type="Gene3D" id="3.30.420.10">
    <property type="entry name" value="Ribonuclease H-like superfamily/Ribonuclease H"/>
    <property type="match status" value="1"/>
</dbReference>
<dbReference type="OrthoDB" id="5983646at2759"/>
<proteinExistence type="predicted"/>
<dbReference type="InterPro" id="IPR036397">
    <property type="entry name" value="RNaseH_sf"/>
</dbReference>